<dbReference type="Gene3D" id="4.10.60.10">
    <property type="entry name" value="Zinc finger, CCHC-type"/>
    <property type="match status" value="1"/>
</dbReference>
<dbReference type="SUPFAM" id="SSF57756">
    <property type="entry name" value="Retrovirus zinc finger-like domains"/>
    <property type="match status" value="1"/>
</dbReference>
<gene>
    <name evidence="3" type="ORF">WKI299_LOCUS4272</name>
</gene>
<dbReference type="AlphaFoldDB" id="A0A816MUG5"/>
<feature type="region of interest" description="Disordered" evidence="2">
    <location>
        <begin position="1"/>
        <end position="20"/>
    </location>
</feature>
<evidence type="ECO:0000313" key="3">
    <source>
        <dbReference type="EMBL" id="CAF1991096.1"/>
    </source>
</evidence>
<organism evidence="3 4">
    <name type="scientific">Rotaria magnacalcarata</name>
    <dbReference type="NCBI Taxonomy" id="392030"/>
    <lineage>
        <taxon>Eukaryota</taxon>
        <taxon>Metazoa</taxon>
        <taxon>Spiralia</taxon>
        <taxon>Gnathifera</taxon>
        <taxon>Rotifera</taxon>
        <taxon>Eurotatoria</taxon>
        <taxon>Bdelloidea</taxon>
        <taxon>Philodinida</taxon>
        <taxon>Philodinidae</taxon>
        <taxon>Rotaria</taxon>
    </lineage>
</organism>
<feature type="region of interest" description="Disordered" evidence="2">
    <location>
        <begin position="108"/>
        <end position="133"/>
    </location>
</feature>
<keyword evidence="1" id="KW-0175">Coiled coil</keyword>
<sequence>MGKTGNSMTQNDDINYYNQNNSNQTMCLETENTTNKEGNENDFKYPYRHTRKRRNDHSEGEVTPQASFTPKRRNTEQIDNSVISSYGIQGETTTTSSYFNNNRTFRKQTNEVPNQNHTHDSYNRKQQKQTHESFPPFRIKVNDDNYPAQDVTIIKDLNRKCKLNLTYGRMSTSHNDKHYLLYCNTTTQFETLLDKSNWPETICNSMYSIDIPRRFPSSYSVVALNIPTQWNAENFCEELKLRYKTIIKGERMFVKGGRPIPRIRIDFSSNKELTEILQSKRILLDDDNTAYTIEPYVPPTRILRCYNCQQYDDHIAVRCPNKDKPICFKCGQQHSFNPDCQNEVCCAHCKGNHMAGNPNCPQKIATRENKKTQMKAIGQTPTTQTMNSNIWTGDTTRRLFGNATTTQSIILNKVHDNNNDELMKKLDSIENNIQTILKQQAEVNQLINDTNIKINNQATEILNINYILNDIVCPLLKDITNVIYTQITTQQKQQINPIYNRLVSFLEQKASNHTGFRLEQNTKVLQQQKHQQQMTITSNDINMTTYDESKC</sequence>
<dbReference type="GO" id="GO:0003676">
    <property type="term" value="F:nucleic acid binding"/>
    <property type="evidence" value="ECO:0007669"/>
    <property type="project" value="InterPro"/>
</dbReference>
<feature type="compositionally biased region" description="Low complexity" evidence="2">
    <location>
        <begin position="10"/>
        <end position="20"/>
    </location>
</feature>
<evidence type="ECO:0000313" key="4">
    <source>
        <dbReference type="Proteomes" id="UP000663856"/>
    </source>
</evidence>
<dbReference type="EMBL" id="CAJNRF010001020">
    <property type="protein sequence ID" value="CAF1991096.1"/>
    <property type="molecule type" value="Genomic_DNA"/>
</dbReference>
<dbReference type="InterPro" id="IPR036875">
    <property type="entry name" value="Znf_CCHC_sf"/>
</dbReference>
<evidence type="ECO:0000256" key="1">
    <source>
        <dbReference type="SAM" id="Coils"/>
    </source>
</evidence>
<dbReference type="Proteomes" id="UP000663856">
    <property type="component" value="Unassembled WGS sequence"/>
</dbReference>
<name>A0A816MUG5_9BILA</name>
<proteinExistence type="predicted"/>
<dbReference type="GO" id="GO:0008270">
    <property type="term" value="F:zinc ion binding"/>
    <property type="evidence" value="ECO:0007669"/>
    <property type="project" value="InterPro"/>
</dbReference>
<feature type="region of interest" description="Disordered" evidence="2">
    <location>
        <begin position="50"/>
        <end position="78"/>
    </location>
</feature>
<accession>A0A816MUG5</accession>
<protein>
    <submittedName>
        <fullName evidence="3">Uncharacterized protein</fullName>
    </submittedName>
</protein>
<reference evidence="3" key="1">
    <citation type="submission" date="2021-02" db="EMBL/GenBank/DDBJ databases">
        <authorList>
            <person name="Nowell W R."/>
        </authorList>
    </citation>
    <scope>NUCLEOTIDE SEQUENCE</scope>
</reference>
<feature type="coiled-coil region" evidence="1">
    <location>
        <begin position="412"/>
        <end position="439"/>
    </location>
</feature>
<comment type="caution">
    <text evidence="3">The sequence shown here is derived from an EMBL/GenBank/DDBJ whole genome shotgun (WGS) entry which is preliminary data.</text>
</comment>
<evidence type="ECO:0000256" key="2">
    <source>
        <dbReference type="SAM" id="MobiDB-lite"/>
    </source>
</evidence>